<feature type="transmembrane region" description="Helical" evidence="4">
    <location>
        <begin position="305"/>
        <end position="323"/>
    </location>
</feature>
<dbReference type="Gene3D" id="1.20.1250.20">
    <property type="entry name" value="MFS general substrate transporter like domains"/>
    <property type="match status" value="1"/>
</dbReference>
<gene>
    <name evidence="5" type="ORF">BaRGS_00000316</name>
</gene>
<evidence type="ECO:0000313" key="6">
    <source>
        <dbReference type="Proteomes" id="UP001519460"/>
    </source>
</evidence>
<feature type="transmembrane region" description="Helical" evidence="4">
    <location>
        <begin position="211"/>
        <end position="236"/>
    </location>
</feature>
<sequence length="476" mass="51053">GWVVGQRGAAFLDLLLITDTDVTLGSLLFTMAGLASVAGAVAGGFLLDAVGRPLLIMAGAMLLNAVLNGTIPLCTSLPLMMTLYFLSHFAFSNVDVVVNAELAKLWPGGGGSSLQGLHFSFAVGAILSPLATQPFLAPRADRHHLQSESHTGNTTESFNCTPPRQHLLGSAAMAENGSHYVGLNVSDSGDINATSFEETCVEIHAGETRVFYAFLLSALLCLISGVMLSLLVKFPVRYARKPQDIAERKQDSSGDVRVLLTVAIVLVGVYNLFGSSIEDVLPHYLMTFVVRELDWSKTSGAHVTSVYWVGLAVGRLSGVGLVRVMSPARIITCCLLALLTSLLAMLLAALFRAHWAVWVSAAAVGLSVAVLFPTGLSYTHQRVSRLTGRLAALIFTTPMCAAMVIPLLLAHLMTRYDDMWYVYLFMVQAGLAVVSFAVLHAVSGKLLKARESAVVVYVEEEEKEQCSESFLQNSSL</sequence>
<dbReference type="EMBL" id="JACVVK020000001">
    <property type="protein sequence ID" value="KAK7508750.1"/>
    <property type="molecule type" value="Genomic_DNA"/>
</dbReference>
<feature type="non-terminal residue" evidence="5">
    <location>
        <position position="1"/>
    </location>
</feature>
<comment type="caution">
    <text evidence="5">The sequence shown here is derived from an EMBL/GenBank/DDBJ whole genome shotgun (WGS) entry which is preliminary data.</text>
</comment>
<accession>A0ABD0MB06</accession>
<dbReference type="SUPFAM" id="SSF103473">
    <property type="entry name" value="MFS general substrate transporter"/>
    <property type="match status" value="1"/>
</dbReference>
<dbReference type="AlphaFoldDB" id="A0ABD0MB06"/>
<evidence type="ECO:0008006" key="7">
    <source>
        <dbReference type="Google" id="ProtNLM"/>
    </source>
</evidence>
<organism evidence="5 6">
    <name type="scientific">Batillaria attramentaria</name>
    <dbReference type="NCBI Taxonomy" id="370345"/>
    <lineage>
        <taxon>Eukaryota</taxon>
        <taxon>Metazoa</taxon>
        <taxon>Spiralia</taxon>
        <taxon>Lophotrochozoa</taxon>
        <taxon>Mollusca</taxon>
        <taxon>Gastropoda</taxon>
        <taxon>Caenogastropoda</taxon>
        <taxon>Sorbeoconcha</taxon>
        <taxon>Cerithioidea</taxon>
        <taxon>Batillariidae</taxon>
        <taxon>Batillaria</taxon>
    </lineage>
</organism>
<dbReference type="PANTHER" id="PTHR23121:SF9">
    <property type="entry name" value="SODIUM-DEPENDENT GLUCOSE TRANSPORTER 1"/>
    <property type="match status" value="1"/>
</dbReference>
<feature type="transmembrane region" description="Helical" evidence="4">
    <location>
        <begin position="24"/>
        <end position="47"/>
    </location>
</feature>
<dbReference type="PANTHER" id="PTHR23121">
    <property type="entry name" value="SODIUM-DEPENDENT GLUCOSE TRANSPORTER 1"/>
    <property type="match status" value="1"/>
</dbReference>
<feature type="transmembrane region" description="Helical" evidence="4">
    <location>
        <begin position="256"/>
        <end position="273"/>
    </location>
</feature>
<evidence type="ECO:0000256" key="2">
    <source>
        <dbReference type="ARBA" id="ARBA00022989"/>
    </source>
</evidence>
<feature type="transmembrane region" description="Helical" evidence="4">
    <location>
        <begin position="420"/>
        <end position="442"/>
    </location>
</feature>
<name>A0ABD0MB06_9CAEN</name>
<proteinExistence type="predicted"/>
<keyword evidence="1 4" id="KW-0812">Transmembrane</keyword>
<evidence type="ECO:0000313" key="5">
    <source>
        <dbReference type="EMBL" id="KAK7508750.1"/>
    </source>
</evidence>
<keyword evidence="3 4" id="KW-0472">Membrane</keyword>
<feature type="transmembrane region" description="Helical" evidence="4">
    <location>
        <begin position="54"/>
        <end position="86"/>
    </location>
</feature>
<feature type="transmembrane region" description="Helical" evidence="4">
    <location>
        <begin position="357"/>
        <end position="378"/>
    </location>
</feature>
<feature type="transmembrane region" description="Helical" evidence="4">
    <location>
        <begin position="330"/>
        <end position="351"/>
    </location>
</feature>
<dbReference type="Proteomes" id="UP001519460">
    <property type="component" value="Unassembled WGS sequence"/>
</dbReference>
<dbReference type="InterPro" id="IPR036259">
    <property type="entry name" value="MFS_trans_sf"/>
</dbReference>
<keyword evidence="6" id="KW-1185">Reference proteome</keyword>
<protein>
    <recommendedName>
        <fullName evidence="7">Major facilitator superfamily (MFS) profile domain-containing protein</fullName>
    </recommendedName>
</protein>
<evidence type="ECO:0000256" key="4">
    <source>
        <dbReference type="SAM" id="Phobius"/>
    </source>
</evidence>
<dbReference type="InterPro" id="IPR011701">
    <property type="entry name" value="MFS"/>
</dbReference>
<evidence type="ECO:0000256" key="1">
    <source>
        <dbReference type="ARBA" id="ARBA00022692"/>
    </source>
</evidence>
<evidence type="ECO:0000256" key="3">
    <source>
        <dbReference type="ARBA" id="ARBA00023136"/>
    </source>
</evidence>
<keyword evidence="2 4" id="KW-1133">Transmembrane helix</keyword>
<feature type="transmembrane region" description="Helical" evidence="4">
    <location>
        <begin position="390"/>
        <end position="414"/>
    </location>
</feature>
<reference evidence="5 6" key="1">
    <citation type="journal article" date="2023" name="Sci. Data">
        <title>Genome assembly of the Korean intertidal mud-creeper Batillaria attramentaria.</title>
        <authorList>
            <person name="Patra A.K."/>
            <person name="Ho P.T."/>
            <person name="Jun S."/>
            <person name="Lee S.J."/>
            <person name="Kim Y."/>
            <person name="Won Y.J."/>
        </authorList>
    </citation>
    <scope>NUCLEOTIDE SEQUENCE [LARGE SCALE GENOMIC DNA]</scope>
    <source>
        <strain evidence="5">Wonlab-2016</strain>
    </source>
</reference>
<dbReference type="Pfam" id="PF07690">
    <property type="entry name" value="MFS_1"/>
    <property type="match status" value="1"/>
</dbReference>